<reference evidence="2" key="1">
    <citation type="submission" date="2024-05" db="EMBL/GenBank/DDBJ databases">
        <title>The Natural Products Discovery Center: Release of the First 8490 Sequenced Strains for Exploring Actinobacteria Biosynthetic Diversity.</title>
        <authorList>
            <person name="Kalkreuter E."/>
            <person name="Kautsar S.A."/>
            <person name="Yang D."/>
            <person name="Bader C.D."/>
            <person name="Teijaro C.N."/>
            <person name="Fluegel L."/>
            <person name="Davis C.M."/>
            <person name="Simpson J.R."/>
            <person name="Lauterbach L."/>
            <person name="Steele A.D."/>
            <person name="Gui C."/>
            <person name="Meng S."/>
            <person name="Li G."/>
            <person name="Viehrig K."/>
            <person name="Ye F."/>
            <person name="Su P."/>
            <person name="Kiefer A.F."/>
            <person name="Nichols A."/>
            <person name="Cepeda A.J."/>
            <person name="Yan W."/>
            <person name="Fan B."/>
            <person name="Jiang Y."/>
            <person name="Adhikari A."/>
            <person name="Zheng C.-J."/>
            <person name="Schuster L."/>
            <person name="Cowan T.M."/>
            <person name="Smanski M.J."/>
            <person name="Chevrette M.G."/>
            <person name="de Carvalho L.P.S."/>
            <person name="Shen B."/>
        </authorList>
    </citation>
    <scope>NUCLEOTIDE SEQUENCE</scope>
    <source>
        <strain evidence="2">NPDC080035</strain>
    </source>
</reference>
<evidence type="ECO:0000313" key="2">
    <source>
        <dbReference type="EMBL" id="XBM47021.1"/>
    </source>
</evidence>
<organism evidence="2">
    <name type="scientific">Leifsonia sp. NPDC080035</name>
    <dbReference type="NCBI Taxonomy" id="3143936"/>
    <lineage>
        <taxon>Bacteria</taxon>
        <taxon>Bacillati</taxon>
        <taxon>Actinomycetota</taxon>
        <taxon>Actinomycetes</taxon>
        <taxon>Micrococcales</taxon>
        <taxon>Microbacteriaceae</taxon>
        <taxon>Leifsonia</taxon>
    </lineage>
</organism>
<dbReference type="EMBL" id="CP157390">
    <property type="protein sequence ID" value="XBM47021.1"/>
    <property type="molecule type" value="Genomic_DNA"/>
</dbReference>
<accession>A0AAU7G7T9</accession>
<keyword evidence="1" id="KW-0472">Membrane</keyword>
<protein>
    <submittedName>
        <fullName evidence="2">Uncharacterized protein</fullName>
    </submittedName>
</protein>
<dbReference type="RefSeq" id="WP_348786997.1">
    <property type="nucleotide sequence ID" value="NZ_CP157390.1"/>
</dbReference>
<keyword evidence="1" id="KW-1133">Transmembrane helix</keyword>
<evidence type="ECO:0000256" key="1">
    <source>
        <dbReference type="SAM" id="Phobius"/>
    </source>
</evidence>
<name>A0AAU7G7T9_9MICO</name>
<feature type="transmembrane region" description="Helical" evidence="1">
    <location>
        <begin position="6"/>
        <end position="24"/>
    </location>
</feature>
<proteinExistence type="predicted"/>
<feature type="transmembrane region" description="Helical" evidence="1">
    <location>
        <begin position="31"/>
        <end position="55"/>
    </location>
</feature>
<keyword evidence="1" id="KW-0812">Transmembrane</keyword>
<dbReference type="AlphaFoldDB" id="A0AAU7G7T9"/>
<gene>
    <name evidence="2" type="ORF">AAME72_13120</name>
</gene>
<sequence length="65" mass="6422">MKHTWWGAVALSGFVAVAAVALYVTSPPGQLGLAVVDAVVAAIALLVAVVGAVLLSGPAVAEERP</sequence>